<protein>
    <submittedName>
        <fullName evidence="1">Uncharacterized protein</fullName>
    </submittedName>
</protein>
<dbReference type="EMBL" id="SIXI01000002">
    <property type="protein sequence ID" value="TBO32737.1"/>
    <property type="molecule type" value="Genomic_DNA"/>
</dbReference>
<accession>A0A4Q9H5K0</accession>
<keyword evidence="2" id="KW-1185">Reference proteome</keyword>
<sequence length="170" mass="18984">MADLFRSFIILFFLVSCSHALAGVKGYKVVFLDLTSDQQFKMLFSKYRSSLDASSVSSCWDDRRGDWIDVAYFKTQPIKISREKLNLLSKGDAVAAKDFSKSMVIYQDEQISSGFDGAYLVRAEKNGFAIRGISMGAVFSKYFPVRKNSLNSLDFALCSAASVFDAHFSP</sequence>
<dbReference type="RefSeq" id="WP_130966948.1">
    <property type="nucleotide sequence ID" value="NZ_SIXI01000002.1"/>
</dbReference>
<evidence type="ECO:0000313" key="2">
    <source>
        <dbReference type="Proteomes" id="UP000292120"/>
    </source>
</evidence>
<dbReference type="PROSITE" id="PS51257">
    <property type="entry name" value="PROKAR_LIPOPROTEIN"/>
    <property type="match status" value="1"/>
</dbReference>
<gene>
    <name evidence="1" type="ORF">EYS42_06065</name>
</gene>
<name>A0A4Q9H5K0_9BURK</name>
<organism evidence="1 2">
    <name type="scientific">Aquabacterium lacunae</name>
    <dbReference type="NCBI Taxonomy" id="2528630"/>
    <lineage>
        <taxon>Bacteria</taxon>
        <taxon>Pseudomonadati</taxon>
        <taxon>Pseudomonadota</taxon>
        <taxon>Betaproteobacteria</taxon>
        <taxon>Burkholderiales</taxon>
        <taxon>Aquabacterium</taxon>
    </lineage>
</organism>
<dbReference type="OrthoDB" id="6505981at2"/>
<dbReference type="Proteomes" id="UP000292120">
    <property type="component" value="Unassembled WGS sequence"/>
</dbReference>
<comment type="caution">
    <text evidence="1">The sequence shown here is derived from an EMBL/GenBank/DDBJ whole genome shotgun (WGS) entry which is preliminary data.</text>
</comment>
<evidence type="ECO:0000313" key="1">
    <source>
        <dbReference type="EMBL" id="TBO32737.1"/>
    </source>
</evidence>
<reference evidence="1 2" key="1">
    <citation type="submission" date="2019-02" db="EMBL/GenBank/DDBJ databases">
        <title>Aquabacterium sp. strain KMB7.</title>
        <authorList>
            <person name="Chen W.-M."/>
        </authorList>
    </citation>
    <scope>NUCLEOTIDE SEQUENCE [LARGE SCALE GENOMIC DNA]</scope>
    <source>
        <strain evidence="1 2">KMB7</strain>
    </source>
</reference>
<dbReference type="AlphaFoldDB" id="A0A4Q9H5K0"/>
<proteinExistence type="predicted"/>